<reference evidence="1" key="1">
    <citation type="submission" date="2020-02" db="EMBL/GenBank/DDBJ databases">
        <authorList>
            <person name="Meier V. D."/>
        </authorList>
    </citation>
    <scope>NUCLEOTIDE SEQUENCE</scope>
    <source>
        <strain evidence="1">AVDCRST_MAG49</strain>
    </source>
</reference>
<dbReference type="EMBL" id="CADCWG010000026">
    <property type="protein sequence ID" value="CAA9537336.1"/>
    <property type="molecule type" value="Genomic_DNA"/>
</dbReference>
<accession>A0A6J4U250</accession>
<dbReference type="AlphaFoldDB" id="A0A6J4U250"/>
<evidence type="ECO:0000313" key="1">
    <source>
        <dbReference type="EMBL" id="CAA9537336.1"/>
    </source>
</evidence>
<name>A0A6J4U250_9BACT</name>
<proteinExistence type="predicted"/>
<protein>
    <submittedName>
        <fullName evidence="1">Uncharacterized protein</fullName>
    </submittedName>
</protein>
<organism evidence="1">
    <name type="scientific">uncultured Thermomicrobiales bacterium</name>
    <dbReference type="NCBI Taxonomy" id="1645740"/>
    <lineage>
        <taxon>Bacteria</taxon>
        <taxon>Pseudomonadati</taxon>
        <taxon>Thermomicrobiota</taxon>
        <taxon>Thermomicrobia</taxon>
        <taxon>Thermomicrobiales</taxon>
        <taxon>environmental samples</taxon>
    </lineage>
</organism>
<sequence length="49" mass="5494">CTGTRRRPCPPRPECPVCPVRHGDDGSLLRTCLVELSRPPGWRRRPPGC</sequence>
<feature type="non-terminal residue" evidence="1">
    <location>
        <position position="49"/>
    </location>
</feature>
<feature type="non-terminal residue" evidence="1">
    <location>
        <position position="1"/>
    </location>
</feature>
<gene>
    <name evidence="1" type="ORF">AVDCRST_MAG49-459</name>
</gene>